<sequence length="255" mass="25718">MIRLTRRATTVLATAALVAAGTVLVAGCSTGSGQTGQTGRTAEAEQATGLQTGPADTAVPTDAPTPLRGRGSLGTGFVDADSPPAPEATVSPAPHSWDDVAPPSGYRVVLLSPGKPSAQTETLVDAVDAWAQAEDVTVVPIVADSADDRLPSVAAAIGKRADLVISVGDEMVDPIAAISPSALHQQFLVLGAEIAEPTANVTAADWTGAGFRGEGLGTADHHDPSTFTDERAGRALRAGVAALLNGYNGIVVWVA</sequence>
<comment type="caution">
    <text evidence="3">The sequence shown here is derived from an EMBL/GenBank/DDBJ whole genome shotgun (WGS) entry which is preliminary data.</text>
</comment>
<proteinExistence type="predicted"/>
<protein>
    <recommendedName>
        <fullName evidence="5">BMP family ABC transporter substrate-binding protein</fullName>
    </recommendedName>
</protein>
<dbReference type="RefSeq" id="WP_204607012.1">
    <property type="nucleotide sequence ID" value="NZ_BAAAJX010000016.1"/>
</dbReference>
<keyword evidence="4" id="KW-1185">Reference proteome</keyword>
<evidence type="ECO:0000256" key="2">
    <source>
        <dbReference type="SAM" id="SignalP"/>
    </source>
</evidence>
<organism evidence="3 4">
    <name type="scientific">Curtobacterium herbarum</name>
    <dbReference type="NCBI Taxonomy" id="150122"/>
    <lineage>
        <taxon>Bacteria</taxon>
        <taxon>Bacillati</taxon>
        <taxon>Actinomycetota</taxon>
        <taxon>Actinomycetes</taxon>
        <taxon>Micrococcales</taxon>
        <taxon>Microbacteriaceae</taxon>
        <taxon>Curtobacterium</taxon>
    </lineage>
</organism>
<feature type="compositionally biased region" description="Low complexity" evidence="1">
    <location>
        <begin position="31"/>
        <end position="41"/>
    </location>
</feature>
<evidence type="ECO:0000313" key="3">
    <source>
        <dbReference type="EMBL" id="GAA1494386.1"/>
    </source>
</evidence>
<feature type="signal peptide" evidence="2">
    <location>
        <begin position="1"/>
        <end position="25"/>
    </location>
</feature>
<dbReference type="Gene3D" id="3.40.50.2300">
    <property type="match status" value="1"/>
</dbReference>
<feature type="region of interest" description="Disordered" evidence="1">
    <location>
        <begin position="31"/>
        <end position="99"/>
    </location>
</feature>
<accession>A0ABN1ZG65</accession>
<evidence type="ECO:0000256" key="1">
    <source>
        <dbReference type="SAM" id="MobiDB-lite"/>
    </source>
</evidence>
<dbReference type="PROSITE" id="PS51257">
    <property type="entry name" value="PROKAR_LIPOPROTEIN"/>
    <property type="match status" value="1"/>
</dbReference>
<keyword evidence="2" id="KW-0732">Signal</keyword>
<gene>
    <name evidence="3" type="ORF">GCM10009627_27320</name>
</gene>
<feature type="chain" id="PRO_5045037352" description="BMP family ABC transporter substrate-binding protein" evidence="2">
    <location>
        <begin position="26"/>
        <end position="255"/>
    </location>
</feature>
<reference evidence="3 4" key="1">
    <citation type="journal article" date="2019" name="Int. J. Syst. Evol. Microbiol.">
        <title>The Global Catalogue of Microorganisms (GCM) 10K type strain sequencing project: providing services to taxonomists for standard genome sequencing and annotation.</title>
        <authorList>
            <consortium name="The Broad Institute Genomics Platform"/>
            <consortium name="The Broad Institute Genome Sequencing Center for Infectious Disease"/>
            <person name="Wu L."/>
            <person name="Ma J."/>
        </authorList>
    </citation>
    <scope>NUCLEOTIDE SEQUENCE [LARGE SCALE GENOMIC DNA]</scope>
    <source>
        <strain evidence="3 4">JCM 12140</strain>
    </source>
</reference>
<dbReference type="EMBL" id="BAAAJX010000016">
    <property type="protein sequence ID" value="GAA1494386.1"/>
    <property type="molecule type" value="Genomic_DNA"/>
</dbReference>
<name>A0ABN1ZG65_9MICO</name>
<evidence type="ECO:0000313" key="4">
    <source>
        <dbReference type="Proteomes" id="UP001501742"/>
    </source>
</evidence>
<evidence type="ECO:0008006" key="5">
    <source>
        <dbReference type="Google" id="ProtNLM"/>
    </source>
</evidence>
<dbReference type="Proteomes" id="UP001501742">
    <property type="component" value="Unassembled WGS sequence"/>
</dbReference>